<evidence type="ECO:0000259" key="1">
    <source>
        <dbReference type="Pfam" id="PF06985"/>
    </source>
</evidence>
<dbReference type="Pfam" id="PF06985">
    <property type="entry name" value="HET"/>
    <property type="match status" value="1"/>
</dbReference>
<keyword evidence="3" id="KW-1185">Reference proteome</keyword>
<organism evidence="2 3">
    <name type="scientific">Apiospora kogelbergensis</name>
    <dbReference type="NCBI Taxonomy" id="1337665"/>
    <lineage>
        <taxon>Eukaryota</taxon>
        <taxon>Fungi</taxon>
        <taxon>Dikarya</taxon>
        <taxon>Ascomycota</taxon>
        <taxon>Pezizomycotina</taxon>
        <taxon>Sordariomycetes</taxon>
        <taxon>Xylariomycetidae</taxon>
        <taxon>Amphisphaeriales</taxon>
        <taxon>Apiosporaceae</taxon>
        <taxon>Apiospora</taxon>
    </lineage>
</organism>
<dbReference type="EMBL" id="JAQQWP010000002">
    <property type="protein sequence ID" value="KAK8130578.1"/>
    <property type="molecule type" value="Genomic_DNA"/>
</dbReference>
<proteinExistence type="predicted"/>
<accession>A0AAW0RA01</accession>
<dbReference type="AlphaFoldDB" id="A0AAW0RA01"/>
<dbReference type="InterPro" id="IPR052895">
    <property type="entry name" value="HetReg/Transcr_Mod"/>
</dbReference>
<gene>
    <name evidence="2" type="ORF">PG999_002958</name>
</gene>
<name>A0AAW0RA01_9PEZI</name>
<dbReference type="PANTHER" id="PTHR24148:SF73">
    <property type="entry name" value="HET DOMAIN PROTEIN (AFU_ORTHOLOGUE AFUA_8G01020)"/>
    <property type="match status" value="1"/>
</dbReference>
<evidence type="ECO:0000313" key="2">
    <source>
        <dbReference type="EMBL" id="KAK8130578.1"/>
    </source>
</evidence>
<evidence type="ECO:0000313" key="3">
    <source>
        <dbReference type="Proteomes" id="UP001392437"/>
    </source>
</evidence>
<comment type="caution">
    <text evidence="2">The sequence shown here is derived from an EMBL/GenBank/DDBJ whole genome shotgun (WGS) entry which is preliminary data.</text>
</comment>
<reference evidence="2 3" key="1">
    <citation type="submission" date="2023-01" db="EMBL/GenBank/DDBJ databases">
        <title>Analysis of 21 Apiospora genomes using comparative genomics revels a genus with tremendous synthesis potential of carbohydrate active enzymes and secondary metabolites.</title>
        <authorList>
            <person name="Sorensen T."/>
        </authorList>
    </citation>
    <scope>NUCLEOTIDE SEQUENCE [LARGE SCALE GENOMIC DNA]</scope>
    <source>
        <strain evidence="2 3">CBS 117206</strain>
    </source>
</reference>
<dbReference type="InterPro" id="IPR010730">
    <property type="entry name" value="HET"/>
</dbReference>
<sequence length="868" mass="99072">MATSEYYEARDFLHGLDNLFVENDKKVMEIWTDKKLPLFRTKDFETNWRCFQDETGEFIDKNGARFRVEPQSHFVTQCDTIYQQGSVQRLIKTTYAAILVAKITWKAFRRTLTAEEERLPGPAKRQAFIDRFLRKIPYEWREIILIRDLHLEEDEGTQWSSVGNEVPSVYSKLASPTNIRVVSIQSALEAYEPIRCSLREERLDSNPQFQALSYVWGSPLARRDIILDGVSVSVTENLYFALECLRQRSCDRIMWIDAICINQSDLDERQNQVAQMDAIYKQATEVVVWLGPETETSSTAFKILELVLQQSGQFREEFQSMPLWNTVEYPMAKGIFFTQTLTGPMGADCPECRETWLSDKSLSVNDKRSMQEMAQNHNRKMHSIQSNGLTSFIRSSMLDGAECFLKLLQRPYWRRTWVLQEAILAKKLTVQCGRKSVDWGLLFNGIFLCLRLLKKTCWGQQPFTPGRAFDLMTKTGQHISEMFPFVFLLQSNTTLAETLGPNALAMFLTTTAGSQATDPRDKIYGLLGLLPQGSTARIQLQPNYSQPTKRLFISVARYLLDTMEGLEMLTARPWWRIEAKTGIVRGLPSWAPDWTAAPGVTCNVVSLGVFSTFHSRRVFRGEVQPEAADVSHDASVYAAGLGIGTYHPRIFSCFDEVFSVHGLEVDSIVQMFHGSILGQRAGGVNQPTARVVELITQQVREIEKKSWEARWHACRDVWSGLYEPTGQTLREAFWRTACLDRFYDTFGNSPKLMRIPPLEKPMDSTKLFNHYGKLSHNQSQAGCHFPPETQKDEEWLLNYLSWQLHDGLTTFNTDFHGACLSFFVTQSGYIGLGHPALAVGDTIAVLLGSSVPHILRKHDKAYMLVGEW</sequence>
<dbReference type="Proteomes" id="UP001392437">
    <property type="component" value="Unassembled WGS sequence"/>
</dbReference>
<dbReference type="PANTHER" id="PTHR24148">
    <property type="entry name" value="ANKYRIN REPEAT DOMAIN-CONTAINING PROTEIN 39 HOMOLOG-RELATED"/>
    <property type="match status" value="1"/>
</dbReference>
<feature type="domain" description="Heterokaryon incompatibility" evidence="1">
    <location>
        <begin position="209"/>
        <end position="313"/>
    </location>
</feature>
<protein>
    <recommendedName>
        <fullName evidence="1">Heterokaryon incompatibility domain-containing protein</fullName>
    </recommendedName>
</protein>